<evidence type="ECO:0000313" key="3">
    <source>
        <dbReference type="Proteomes" id="UP001182556"/>
    </source>
</evidence>
<sequence length="344" mass="37077">MSDAKSTTWAGPTPSLIQQQDRGSSSRASVAEALRSLAYSPRAIDEATDMLCDYIVGKKSKGRSESNIMRRLDEIQSSTPSQLRHAFFLAKYHCDFPLPPNSRSGSSGTRSKTHRRTSTGSTASLETLLTPKSSHPPSTPGSSMTSSCVPQPSCAGLPVFVVTPPPDSNDTSGAPISPIWSIDDFGFEPFSLDPLFLSTPPQRHSARRQGESKEEVDQITLDSFPLPPEHLPYQCPPPRNAARPIPDVPDEVASLPALSPSASSNLSEEWPGGEEDDDDSNTITASFMSSMNSWIGIVNAFDGDDEDVFGSDGLSRAERVQQEYVMGKSADPSSTWPERCGIAL</sequence>
<gene>
    <name evidence="2" type="ORF">DB88DRAFT_72775</name>
</gene>
<evidence type="ECO:0000256" key="1">
    <source>
        <dbReference type="SAM" id="MobiDB-lite"/>
    </source>
</evidence>
<dbReference type="EMBL" id="JAODAN010000010">
    <property type="protein sequence ID" value="KAK1921618.1"/>
    <property type="molecule type" value="Genomic_DNA"/>
</dbReference>
<feature type="region of interest" description="Disordered" evidence="1">
    <location>
        <begin position="1"/>
        <end position="28"/>
    </location>
</feature>
<feature type="region of interest" description="Disordered" evidence="1">
    <location>
        <begin position="237"/>
        <end position="279"/>
    </location>
</feature>
<reference evidence="2" key="1">
    <citation type="submission" date="2023-02" db="EMBL/GenBank/DDBJ databases">
        <title>Identification and recombinant expression of a fungal hydrolase from Papiliotrema laurentii that hydrolyzes apple cutin and clears colloidal polyester polyurethane.</title>
        <authorList>
            <consortium name="DOE Joint Genome Institute"/>
            <person name="Roman V.A."/>
            <person name="Bojanowski C."/>
            <person name="Crable B.R."/>
            <person name="Wagner D.N."/>
            <person name="Hung C.S."/>
            <person name="Nadeau L.J."/>
            <person name="Schratz L."/>
            <person name="Haridas S."/>
            <person name="Pangilinan J."/>
            <person name="Lipzen A."/>
            <person name="Na H."/>
            <person name="Yan M."/>
            <person name="Ng V."/>
            <person name="Grigoriev I.V."/>
            <person name="Spatafora J.W."/>
            <person name="Barlow D."/>
            <person name="Biffinger J."/>
            <person name="Kelley-Loughnane N."/>
            <person name="Varaljay V.A."/>
            <person name="Crookes-Goodson W.J."/>
        </authorList>
    </citation>
    <scope>NUCLEOTIDE SEQUENCE</scope>
    <source>
        <strain evidence="2">5307AH</strain>
    </source>
</reference>
<protein>
    <submittedName>
        <fullName evidence="2">Uncharacterized protein</fullName>
    </submittedName>
</protein>
<evidence type="ECO:0000313" key="2">
    <source>
        <dbReference type="EMBL" id="KAK1921618.1"/>
    </source>
</evidence>
<dbReference type="Proteomes" id="UP001182556">
    <property type="component" value="Unassembled WGS sequence"/>
</dbReference>
<feature type="compositionally biased region" description="Low complexity" evidence="1">
    <location>
        <begin position="118"/>
        <end position="147"/>
    </location>
</feature>
<feature type="region of interest" description="Disordered" evidence="1">
    <location>
        <begin position="198"/>
        <end position="217"/>
    </location>
</feature>
<dbReference type="AlphaFoldDB" id="A0AAD9CWC2"/>
<organism evidence="2 3">
    <name type="scientific">Papiliotrema laurentii</name>
    <name type="common">Cryptococcus laurentii</name>
    <dbReference type="NCBI Taxonomy" id="5418"/>
    <lineage>
        <taxon>Eukaryota</taxon>
        <taxon>Fungi</taxon>
        <taxon>Dikarya</taxon>
        <taxon>Basidiomycota</taxon>
        <taxon>Agaricomycotina</taxon>
        <taxon>Tremellomycetes</taxon>
        <taxon>Tremellales</taxon>
        <taxon>Rhynchogastremaceae</taxon>
        <taxon>Papiliotrema</taxon>
    </lineage>
</organism>
<comment type="caution">
    <text evidence="2">The sequence shown here is derived from an EMBL/GenBank/DDBJ whole genome shotgun (WGS) entry which is preliminary data.</text>
</comment>
<feature type="compositionally biased region" description="Low complexity" evidence="1">
    <location>
        <begin position="253"/>
        <end position="270"/>
    </location>
</feature>
<feature type="region of interest" description="Disordered" evidence="1">
    <location>
        <begin position="99"/>
        <end position="149"/>
    </location>
</feature>
<keyword evidence="3" id="KW-1185">Reference proteome</keyword>
<proteinExistence type="predicted"/>
<name>A0AAD9CWC2_PAPLA</name>
<accession>A0AAD9CWC2</accession>